<protein>
    <submittedName>
        <fullName evidence="1">Unannotated protein</fullName>
    </submittedName>
</protein>
<dbReference type="EMBL" id="CAFAAQ010000194">
    <property type="protein sequence ID" value="CAB4819729.1"/>
    <property type="molecule type" value="Genomic_DNA"/>
</dbReference>
<name>A0A6J6ZE05_9ZZZZ</name>
<organism evidence="1">
    <name type="scientific">freshwater metagenome</name>
    <dbReference type="NCBI Taxonomy" id="449393"/>
    <lineage>
        <taxon>unclassified sequences</taxon>
        <taxon>metagenomes</taxon>
        <taxon>ecological metagenomes</taxon>
    </lineage>
</organism>
<accession>A0A6J6ZE05</accession>
<dbReference type="AlphaFoldDB" id="A0A6J6ZE05"/>
<proteinExistence type="predicted"/>
<sequence>MATRPGVLPTVDGVGSNLAEQVHCCCAVDRNEVCVIGDDIRGVHNRNRKKANLFISVEPGVQLWSSSGEGGDRESLKFTLVQIRDFASLMQAHEPGGEHL</sequence>
<reference evidence="1" key="1">
    <citation type="submission" date="2020-05" db="EMBL/GenBank/DDBJ databases">
        <authorList>
            <person name="Chiriac C."/>
            <person name="Salcher M."/>
            <person name="Ghai R."/>
            <person name="Kavagutti S V."/>
        </authorList>
    </citation>
    <scope>NUCLEOTIDE SEQUENCE</scope>
</reference>
<gene>
    <name evidence="1" type="ORF">UFOPK3046_01682</name>
</gene>
<evidence type="ECO:0000313" key="1">
    <source>
        <dbReference type="EMBL" id="CAB4819729.1"/>
    </source>
</evidence>